<keyword evidence="4" id="KW-0805">Transcription regulation</keyword>
<dbReference type="PANTHER" id="PTHR47540:SF1">
    <property type="entry name" value="ACTIVATOR OF STRESS GENES 1-RELATED"/>
    <property type="match status" value="1"/>
</dbReference>
<feature type="transmembrane region" description="Helical" evidence="9">
    <location>
        <begin position="427"/>
        <end position="452"/>
    </location>
</feature>
<evidence type="ECO:0000256" key="4">
    <source>
        <dbReference type="ARBA" id="ARBA00023015"/>
    </source>
</evidence>
<feature type="compositionally biased region" description="Polar residues" evidence="8">
    <location>
        <begin position="82"/>
        <end position="95"/>
    </location>
</feature>
<evidence type="ECO:0000256" key="1">
    <source>
        <dbReference type="ARBA" id="ARBA00004123"/>
    </source>
</evidence>
<feature type="compositionally biased region" description="Acidic residues" evidence="8">
    <location>
        <begin position="72"/>
        <end position="81"/>
    </location>
</feature>
<dbReference type="SMART" id="SM00906">
    <property type="entry name" value="Fungal_trans"/>
    <property type="match status" value="1"/>
</dbReference>
<organism evidence="12 13">
    <name type="scientific">Scytalidium lignicola</name>
    <name type="common">Hyphomycete</name>
    <dbReference type="NCBI Taxonomy" id="5539"/>
    <lineage>
        <taxon>Eukaryota</taxon>
        <taxon>Fungi</taxon>
        <taxon>Dikarya</taxon>
        <taxon>Ascomycota</taxon>
        <taxon>Pezizomycotina</taxon>
        <taxon>Leotiomycetes</taxon>
        <taxon>Leotiomycetes incertae sedis</taxon>
        <taxon>Scytalidium</taxon>
    </lineage>
</organism>
<evidence type="ECO:0000256" key="8">
    <source>
        <dbReference type="SAM" id="MobiDB-lite"/>
    </source>
</evidence>
<keyword evidence="9" id="KW-1133">Transmembrane helix</keyword>
<reference evidence="12 13" key="1">
    <citation type="submission" date="2018-05" db="EMBL/GenBank/DDBJ databases">
        <title>Draft genome sequence of Scytalidium lignicola DSM 105466, a ubiquitous saprotrophic fungus.</title>
        <authorList>
            <person name="Buettner E."/>
            <person name="Gebauer A.M."/>
            <person name="Hofrichter M."/>
            <person name="Liers C."/>
            <person name="Kellner H."/>
        </authorList>
    </citation>
    <scope>NUCLEOTIDE SEQUENCE [LARGE SCALE GENOMIC DNA]</scope>
    <source>
        <strain evidence="12 13">DSM 105466</strain>
    </source>
</reference>
<evidence type="ECO:0000259" key="11">
    <source>
        <dbReference type="SMART" id="SM00906"/>
    </source>
</evidence>
<dbReference type="PANTHER" id="PTHR47540">
    <property type="entry name" value="THIAMINE REPRESSIBLE GENES REGULATORY PROTEIN THI5"/>
    <property type="match status" value="1"/>
</dbReference>
<dbReference type="OrthoDB" id="422427at2759"/>
<keyword evidence="2" id="KW-0479">Metal-binding</keyword>
<keyword evidence="6" id="KW-0804">Transcription</keyword>
<feature type="compositionally biased region" description="Low complexity" evidence="8">
    <location>
        <begin position="794"/>
        <end position="808"/>
    </location>
</feature>
<keyword evidence="13" id="KW-1185">Reference proteome</keyword>
<feature type="domain" description="Xylanolytic transcriptional activator regulatory" evidence="11">
    <location>
        <begin position="444"/>
        <end position="516"/>
    </location>
</feature>
<dbReference type="GO" id="GO:0006351">
    <property type="term" value="P:DNA-templated transcription"/>
    <property type="evidence" value="ECO:0007669"/>
    <property type="project" value="InterPro"/>
</dbReference>
<feature type="compositionally biased region" description="Low complexity" evidence="8">
    <location>
        <begin position="41"/>
        <end position="50"/>
    </location>
</feature>
<dbReference type="SUPFAM" id="SSF57701">
    <property type="entry name" value="Zn2/Cys6 DNA-binding domain"/>
    <property type="match status" value="1"/>
</dbReference>
<protein>
    <recommendedName>
        <fullName evidence="14">Zn(2)-C6 fungal-type domain-containing protein</fullName>
    </recommendedName>
</protein>
<feature type="non-terminal residue" evidence="12">
    <location>
        <position position="1062"/>
    </location>
</feature>
<feature type="region of interest" description="Disordered" evidence="8">
    <location>
        <begin position="794"/>
        <end position="870"/>
    </location>
</feature>
<evidence type="ECO:0000313" key="13">
    <source>
        <dbReference type="Proteomes" id="UP000258309"/>
    </source>
</evidence>
<dbReference type="InterPro" id="IPR036864">
    <property type="entry name" value="Zn2-C6_fun-type_DNA-bd_sf"/>
</dbReference>
<evidence type="ECO:0000256" key="2">
    <source>
        <dbReference type="ARBA" id="ARBA00022723"/>
    </source>
</evidence>
<feature type="region of interest" description="Disordered" evidence="8">
    <location>
        <begin position="1"/>
        <end position="114"/>
    </location>
</feature>
<comment type="caution">
    <text evidence="12">The sequence shown here is derived from an EMBL/GenBank/DDBJ whole genome shotgun (WGS) entry which is preliminary data.</text>
</comment>
<dbReference type="SMART" id="SM00066">
    <property type="entry name" value="GAL4"/>
    <property type="match status" value="1"/>
</dbReference>
<accession>A0A3E2HEX4</accession>
<evidence type="ECO:0000256" key="7">
    <source>
        <dbReference type="ARBA" id="ARBA00023242"/>
    </source>
</evidence>
<keyword evidence="9" id="KW-0812">Transmembrane</keyword>
<keyword evidence="7" id="KW-0539">Nucleus</keyword>
<dbReference type="InterPro" id="IPR007219">
    <property type="entry name" value="XnlR_reg_dom"/>
</dbReference>
<keyword evidence="3" id="KW-0862">Zinc</keyword>
<dbReference type="Proteomes" id="UP000258309">
    <property type="component" value="Unassembled WGS sequence"/>
</dbReference>
<feature type="region of interest" description="Disordered" evidence="8">
    <location>
        <begin position="909"/>
        <end position="930"/>
    </location>
</feature>
<name>A0A3E2HEX4_SCYLI</name>
<evidence type="ECO:0000313" key="12">
    <source>
        <dbReference type="EMBL" id="RFU31949.1"/>
    </source>
</evidence>
<dbReference type="CDD" id="cd12148">
    <property type="entry name" value="fungal_TF_MHR"/>
    <property type="match status" value="1"/>
</dbReference>
<dbReference type="CDD" id="cd00067">
    <property type="entry name" value="GAL4"/>
    <property type="match status" value="1"/>
</dbReference>
<sequence length="1062" mass="115785">MAPDDAPQPDGKSASAGTGIGATTMGTTVTGAGTTAGTGTTGTTTMPTMTSNAAVTTGHSTVTPGYSSPESFDIDLLEDDTTNLTGASSTNWQDQTSPASSSVAATTVPRPQPLQKRRRVTRACDECRRKKIKCDGKQPYCTYDQPSNRRRNPAPQYIEALENRLQRAETLLRAIVPAVDLNDPNLDIATVRRQHEAVIFNGKAVQNTNVPPPDVPQGIQPNGPQDTAIQDAKLRSMIESTGQLDIDERGNWDFHGGSSGRIFLTRMREQFGGLLAIEKGIPFLPRAPRHQPMTMFDSPRSSSDSPLESGLANVADLPSKETARALCNDSLNSACALLRFVHQPSFYNMLDRIYDIPAEAYGDAENRFLPMLYVVLAVGCMFHGHPRDPGEANANYKADIDLGLKYFRAGRQMIDITDCRDIISLQAIIFMILFLQSSASLSTCYSYIGIALRSALRMGMHRNIPGNFTLIEREVRRRVFWIIRKMDTYVSALLGFPQMLSSDDIDQELPLEVADECITKDVILPMPVGQVSMIAASNAHTRLMAILARVIKYIYPIKGLEQSLQGEKPSYIIRHSRIREIERDLAEWLDKLPMSLRPGGDASPEVMRVRQLLRLAYAHVQMMLYRPFLHYVSQRSCASKTMDDRSYACAAACVSVSRNIVHITSEMKKRGLLVGAYWFTMYTTFFAILSLVFFVLENPDKEGSKEILADANAGKDALLGLAQKSLAADRCSNTLQVLFEQLPRRLTEVSNTPPSAPKKRAAPSHIPQAQIFRRSTDLSQSDPDIIRKFQRSTTFPVTQQQQPQATSVPPTPLSLDAARFTPSNLSDSNFRPNFQEIMSPSSTGVGTPDSGASGNTQQQHQYGLQNGPSSGYGIGVPDLSAMFPSGDPFAYPSQPMMEYENNINSLNIKQEDPTTTPRDLNDTSNNDSNNNVYPNTGMGMFMGNGTAAGQGQKMFDDIEGQLFGPLPPYLMHGHQAGGGFDNIPGQPPAGQGGIMNGVNSSENNLGLGMDTSDAVNWGEGNAAATAASGSGIGLGMFAMDGDDWGSLLGDSTYKSYHGELQG</sequence>
<feature type="domain" description="Zn(2)-C6 fungal-type" evidence="10">
    <location>
        <begin position="118"/>
        <end position="152"/>
    </location>
</feature>
<dbReference type="GO" id="GO:0008270">
    <property type="term" value="F:zinc ion binding"/>
    <property type="evidence" value="ECO:0007669"/>
    <property type="project" value="InterPro"/>
</dbReference>
<comment type="subcellular location">
    <subcellularLocation>
        <location evidence="1">Nucleus</location>
    </subcellularLocation>
</comment>
<dbReference type="Pfam" id="PF00172">
    <property type="entry name" value="Zn_clus"/>
    <property type="match status" value="1"/>
</dbReference>
<evidence type="ECO:0000256" key="3">
    <source>
        <dbReference type="ARBA" id="ARBA00022833"/>
    </source>
</evidence>
<evidence type="ECO:0000256" key="5">
    <source>
        <dbReference type="ARBA" id="ARBA00023125"/>
    </source>
</evidence>
<dbReference type="EMBL" id="NCSJ02000064">
    <property type="protein sequence ID" value="RFU31949.1"/>
    <property type="molecule type" value="Genomic_DNA"/>
</dbReference>
<dbReference type="InterPro" id="IPR001138">
    <property type="entry name" value="Zn2Cys6_DnaBD"/>
</dbReference>
<dbReference type="GO" id="GO:0005634">
    <property type="term" value="C:nucleus"/>
    <property type="evidence" value="ECO:0007669"/>
    <property type="project" value="UniProtKB-SubCell"/>
</dbReference>
<dbReference type="STRING" id="5539.A0A3E2HEX4"/>
<feature type="compositionally biased region" description="Low complexity" evidence="8">
    <location>
        <begin position="96"/>
        <end position="109"/>
    </location>
</feature>
<dbReference type="Gene3D" id="4.10.240.10">
    <property type="entry name" value="Zn(2)-C6 fungal-type DNA-binding domain"/>
    <property type="match status" value="1"/>
</dbReference>
<proteinExistence type="predicted"/>
<evidence type="ECO:0008006" key="14">
    <source>
        <dbReference type="Google" id="ProtNLM"/>
    </source>
</evidence>
<keyword evidence="5" id="KW-0238">DNA-binding</keyword>
<feature type="compositionally biased region" description="Polar residues" evidence="8">
    <location>
        <begin position="821"/>
        <end position="869"/>
    </location>
</feature>
<feature type="compositionally biased region" description="Low complexity" evidence="8">
    <location>
        <begin position="21"/>
        <end position="33"/>
    </location>
</feature>
<dbReference type="GO" id="GO:0045944">
    <property type="term" value="P:positive regulation of transcription by RNA polymerase II"/>
    <property type="evidence" value="ECO:0007669"/>
    <property type="project" value="TreeGrafter"/>
</dbReference>
<gene>
    <name evidence="12" type="ORF">B7463_g4345</name>
</gene>
<evidence type="ECO:0000256" key="6">
    <source>
        <dbReference type="ARBA" id="ARBA00023163"/>
    </source>
</evidence>
<feature type="non-terminal residue" evidence="12">
    <location>
        <position position="1"/>
    </location>
</feature>
<dbReference type="InterPro" id="IPR051711">
    <property type="entry name" value="Stress_Response_Reg"/>
</dbReference>
<dbReference type="GO" id="GO:0043565">
    <property type="term" value="F:sequence-specific DNA binding"/>
    <property type="evidence" value="ECO:0007669"/>
    <property type="project" value="TreeGrafter"/>
</dbReference>
<keyword evidence="9" id="KW-0472">Membrane</keyword>
<evidence type="ECO:0000259" key="10">
    <source>
        <dbReference type="SMART" id="SM00066"/>
    </source>
</evidence>
<feature type="compositionally biased region" description="Polar residues" evidence="8">
    <location>
        <begin position="909"/>
        <end position="918"/>
    </location>
</feature>
<dbReference type="GO" id="GO:0000981">
    <property type="term" value="F:DNA-binding transcription factor activity, RNA polymerase II-specific"/>
    <property type="evidence" value="ECO:0007669"/>
    <property type="project" value="InterPro"/>
</dbReference>
<dbReference type="OMA" id="DQGFQYF"/>
<feature type="compositionally biased region" description="Polar residues" evidence="8">
    <location>
        <begin position="51"/>
        <end position="70"/>
    </location>
</feature>
<evidence type="ECO:0000256" key="9">
    <source>
        <dbReference type="SAM" id="Phobius"/>
    </source>
</evidence>
<feature type="region of interest" description="Disordered" evidence="8">
    <location>
        <begin position="748"/>
        <end position="782"/>
    </location>
</feature>
<dbReference type="Pfam" id="PF04082">
    <property type="entry name" value="Fungal_trans"/>
    <property type="match status" value="1"/>
</dbReference>
<dbReference type="AlphaFoldDB" id="A0A3E2HEX4"/>
<feature type="transmembrane region" description="Helical" evidence="9">
    <location>
        <begin position="672"/>
        <end position="696"/>
    </location>
</feature>